<evidence type="ECO:0000313" key="3">
    <source>
        <dbReference type="Proteomes" id="UP001279734"/>
    </source>
</evidence>
<reference evidence="2" key="1">
    <citation type="submission" date="2023-05" db="EMBL/GenBank/DDBJ databases">
        <title>Nepenthes gracilis genome sequencing.</title>
        <authorList>
            <person name="Fukushima K."/>
        </authorList>
    </citation>
    <scope>NUCLEOTIDE SEQUENCE</scope>
    <source>
        <strain evidence="2">SING2019-196</strain>
    </source>
</reference>
<dbReference type="AlphaFoldDB" id="A0AAD3TJ40"/>
<protein>
    <submittedName>
        <fullName evidence="2">Uncharacterized protein</fullName>
    </submittedName>
</protein>
<dbReference type="Proteomes" id="UP001279734">
    <property type="component" value="Unassembled WGS sequence"/>
</dbReference>
<gene>
    <name evidence="2" type="ORF">Nepgr_032688</name>
</gene>
<proteinExistence type="predicted"/>
<comment type="caution">
    <text evidence="2">The sequence shown here is derived from an EMBL/GenBank/DDBJ whole genome shotgun (WGS) entry which is preliminary data.</text>
</comment>
<evidence type="ECO:0000256" key="1">
    <source>
        <dbReference type="SAM" id="MobiDB-lite"/>
    </source>
</evidence>
<organism evidence="2 3">
    <name type="scientific">Nepenthes gracilis</name>
    <name type="common">Slender pitcher plant</name>
    <dbReference type="NCBI Taxonomy" id="150966"/>
    <lineage>
        <taxon>Eukaryota</taxon>
        <taxon>Viridiplantae</taxon>
        <taxon>Streptophyta</taxon>
        <taxon>Embryophyta</taxon>
        <taxon>Tracheophyta</taxon>
        <taxon>Spermatophyta</taxon>
        <taxon>Magnoliopsida</taxon>
        <taxon>eudicotyledons</taxon>
        <taxon>Gunneridae</taxon>
        <taxon>Pentapetalae</taxon>
        <taxon>Caryophyllales</taxon>
        <taxon>Nepenthaceae</taxon>
        <taxon>Nepenthes</taxon>
    </lineage>
</organism>
<dbReference type="EMBL" id="BSYO01000039">
    <property type="protein sequence ID" value="GMH30845.1"/>
    <property type="molecule type" value="Genomic_DNA"/>
</dbReference>
<sequence length="196" mass="20056">MAGIPRPPLGSARLLTHCSPIVDSAHPMSPSGFGLPTSSSSPSSPLVSCSSNPFVHPQGTVPASEVLLKLLSQSPLSDGCLPPLPALQTVQVSSPMDLIEGRRPFSVHPAASMTTATISPSGVIVDALSATRWMGGSSLLDVVFVVQNQNAASTMGKVTSLFPAPGSSIQNDFVEHQVQCGANASVVKEAAAFPST</sequence>
<feature type="region of interest" description="Disordered" evidence="1">
    <location>
        <begin position="29"/>
        <end position="49"/>
    </location>
</feature>
<keyword evidence="3" id="KW-1185">Reference proteome</keyword>
<accession>A0AAD3TJ40</accession>
<name>A0AAD3TJ40_NEPGR</name>
<evidence type="ECO:0000313" key="2">
    <source>
        <dbReference type="EMBL" id="GMH30845.1"/>
    </source>
</evidence>